<comment type="caution">
    <text evidence="2">The sequence shown here is derived from an EMBL/GenBank/DDBJ whole genome shotgun (WGS) entry which is preliminary data.</text>
</comment>
<name>A0A835BGJ3_9POAL</name>
<evidence type="ECO:0000256" key="1">
    <source>
        <dbReference type="SAM" id="SignalP"/>
    </source>
</evidence>
<feature type="chain" id="PRO_5032996043" evidence="1">
    <location>
        <begin position="23"/>
        <end position="225"/>
    </location>
</feature>
<keyword evidence="1" id="KW-0732">Signal</keyword>
<dbReference type="PANTHER" id="PTHR34687:SF3">
    <property type="entry name" value="CHAPERONE PROTEIN DNAJ-RELATED"/>
    <property type="match status" value="1"/>
</dbReference>
<dbReference type="OrthoDB" id="206201at2759"/>
<dbReference type="EMBL" id="JACEFO010001877">
    <property type="protein sequence ID" value="KAF8697179.1"/>
    <property type="molecule type" value="Genomic_DNA"/>
</dbReference>
<gene>
    <name evidence="2" type="ORF">HU200_036179</name>
</gene>
<protein>
    <submittedName>
        <fullName evidence="2">Uncharacterized protein</fullName>
    </submittedName>
</protein>
<evidence type="ECO:0000313" key="3">
    <source>
        <dbReference type="Proteomes" id="UP000636709"/>
    </source>
</evidence>
<dbReference type="Gene3D" id="3.50.30.30">
    <property type="match status" value="1"/>
</dbReference>
<dbReference type="CDD" id="cd02120">
    <property type="entry name" value="PA_subtilisin_like"/>
    <property type="match status" value="1"/>
</dbReference>
<reference evidence="2" key="1">
    <citation type="submission" date="2020-07" db="EMBL/GenBank/DDBJ databases">
        <title>Genome sequence and genetic diversity analysis of an under-domesticated orphan crop, white fonio (Digitaria exilis).</title>
        <authorList>
            <person name="Bennetzen J.L."/>
            <person name="Chen S."/>
            <person name="Ma X."/>
            <person name="Wang X."/>
            <person name="Yssel A.E.J."/>
            <person name="Chaluvadi S.R."/>
            <person name="Johnson M."/>
            <person name="Gangashetty P."/>
            <person name="Hamidou F."/>
            <person name="Sanogo M.D."/>
            <person name="Zwaenepoel A."/>
            <person name="Wallace J."/>
            <person name="Van De Peer Y."/>
            <person name="Van Deynze A."/>
        </authorList>
    </citation>
    <scope>NUCLEOTIDE SEQUENCE</scope>
    <source>
        <tissue evidence="2">Leaves</tissue>
    </source>
</reference>
<feature type="signal peptide" evidence="1">
    <location>
        <begin position="1"/>
        <end position="22"/>
    </location>
</feature>
<dbReference type="AlphaFoldDB" id="A0A835BGJ3"/>
<dbReference type="Proteomes" id="UP000636709">
    <property type="component" value="Unassembled WGS sequence"/>
</dbReference>
<organism evidence="2 3">
    <name type="scientific">Digitaria exilis</name>
    <dbReference type="NCBI Taxonomy" id="1010633"/>
    <lineage>
        <taxon>Eukaryota</taxon>
        <taxon>Viridiplantae</taxon>
        <taxon>Streptophyta</taxon>
        <taxon>Embryophyta</taxon>
        <taxon>Tracheophyta</taxon>
        <taxon>Spermatophyta</taxon>
        <taxon>Magnoliopsida</taxon>
        <taxon>Liliopsida</taxon>
        <taxon>Poales</taxon>
        <taxon>Poaceae</taxon>
        <taxon>PACMAD clade</taxon>
        <taxon>Panicoideae</taxon>
        <taxon>Panicodae</taxon>
        <taxon>Paniceae</taxon>
        <taxon>Anthephorinae</taxon>
        <taxon>Digitaria</taxon>
    </lineage>
</organism>
<keyword evidence="3" id="KW-1185">Reference proteome</keyword>
<dbReference type="PANTHER" id="PTHR34687">
    <property type="entry name" value="CHAPERONE PROTEIN DNAJ-LIKE PROTEIN"/>
    <property type="match status" value="1"/>
</dbReference>
<accession>A0A835BGJ3</accession>
<sequence>MVGPIVLVASAGLGMLAGLATSSQRGSSSGAGTNNLPLAPGGARWPSCAACGGTGEVAWLCARWSDGDVGCRPCAGSGRTACRRCRGSGRSGGRRVPVRVVVRAQGRPLVAVKKSQVMKQQEALCSGRATTPDAQFCGNGSLDGLDVKGKIVFGDRGNGVGRIDKGVEVRRAGGVRMIMHGQRVGLWNHHVSSLFWLSRPNISEMVNIYYGWYLRISMKSTIETL</sequence>
<evidence type="ECO:0000313" key="2">
    <source>
        <dbReference type="EMBL" id="KAF8697179.1"/>
    </source>
</evidence>
<proteinExistence type="predicted"/>